<dbReference type="EMBL" id="KU935715">
    <property type="protein sequence ID" value="AND75322.1"/>
    <property type="molecule type" value="Genomic_DNA"/>
</dbReference>
<evidence type="ECO:0000313" key="1">
    <source>
        <dbReference type="EMBL" id="AND75322.1"/>
    </source>
</evidence>
<evidence type="ECO:0000313" key="2">
    <source>
        <dbReference type="Proteomes" id="UP000225947"/>
    </source>
</evidence>
<dbReference type="Proteomes" id="UP000225947">
    <property type="component" value="Segment"/>
</dbReference>
<accession>A0A172Q0E0</accession>
<protein>
    <recommendedName>
        <fullName evidence="3">Lipoprotein</fullName>
    </recommendedName>
</protein>
<name>A0A172Q0E0_9CAUD</name>
<dbReference type="PROSITE" id="PS51257">
    <property type="entry name" value="PROKAR_LIPOPROTEIN"/>
    <property type="match status" value="1"/>
</dbReference>
<keyword evidence="2" id="KW-1185">Reference proteome</keyword>
<evidence type="ECO:0008006" key="3">
    <source>
        <dbReference type="Google" id="ProtNLM"/>
    </source>
</evidence>
<reference evidence="2" key="1">
    <citation type="submission" date="2016-03" db="EMBL/GenBank/DDBJ databases">
        <title>Characterization of Acinetobacter baumannii phage vB_AbaM_ME3.</title>
        <authorList>
            <person name="Buttimer C.T.H."/>
            <person name="Elbreki M."/>
            <person name="Coffey A."/>
        </authorList>
    </citation>
    <scope>NUCLEOTIDE SEQUENCE [LARGE SCALE GENOMIC DNA]</scope>
</reference>
<sequence>MKYIYILSLSSLLIACTSDPKEYDYNLHADDVICKEIKREEEPRRYHTVIKTTKLCSFIDTDYNNKEDVLRKDNFKKTVETYQKELEVKTSN</sequence>
<organism evidence="1 2">
    <name type="scientific">Acinetobacter phage vB_AbaM_ME3</name>
    <dbReference type="NCBI Taxonomy" id="1837876"/>
    <lineage>
        <taxon>Viruses</taxon>
        <taxon>Duplodnaviria</taxon>
        <taxon>Heunggongvirae</taxon>
        <taxon>Uroviricota</taxon>
        <taxon>Caudoviricetes</taxon>
        <taxon>Metrivirus</taxon>
        <taxon>Metrivirus ME3</taxon>
    </lineage>
</organism>
<proteinExistence type="predicted"/>
<gene>
    <name evidence="1" type="ORF">ME3_161</name>
</gene>